<dbReference type="Gramene" id="OMO80859">
    <property type="protein sequence ID" value="OMO80859"/>
    <property type="gene ID" value="CCACVL1_12711"/>
</dbReference>
<organism evidence="1 2">
    <name type="scientific">Corchorus capsularis</name>
    <name type="common">Jute</name>
    <dbReference type="NCBI Taxonomy" id="210143"/>
    <lineage>
        <taxon>Eukaryota</taxon>
        <taxon>Viridiplantae</taxon>
        <taxon>Streptophyta</taxon>
        <taxon>Embryophyta</taxon>
        <taxon>Tracheophyta</taxon>
        <taxon>Spermatophyta</taxon>
        <taxon>Magnoliopsida</taxon>
        <taxon>eudicotyledons</taxon>
        <taxon>Gunneridae</taxon>
        <taxon>Pentapetalae</taxon>
        <taxon>rosids</taxon>
        <taxon>malvids</taxon>
        <taxon>Malvales</taxon>
        <taxon>Malvaceae</taxon>
        <taxon>Grewioideae</taxon>
        <taxon>Apeibeae</taxon>
        <taxon>Corchorus</taxon>
    </lineage>
</organism>
<evidence type="ECO:0000313" key="1">
    <source>
        <dbReference type="EMBL" id="OMO80859.1"/>
    </source>
</evidence>
<name>A0A1R3IE40_COCAP</name>
<proteinExistence type="predicted"/>
<reference evidence="1 2" key="1">
    <citation type="submission" date="2013-09" db="EMBL/GenBank/DDBJ databases">
        <title>Corchorus capsularis genome sequencing.</title>
        <authorList>
            <person name="Alam M."/>
            <person name="Haque M.S."/>
            <person name="Islam M.S."/>
            <person name="Emdad E.M."/>
            <person name="Islam M.M."/>
            <person name="Ahmed B."/>
            <person name="Halim A."/>
            <person name="Hossen Q.M.M."/>
            <person name="Hossain M.Z."/>
            <person name="Ahmed R."/>
            <person name="Khan M.M."/>
            <person name="Islam R."/>
            <person name="Rashid M.M."/>
            <person name="Khan S.A."/>
            <person name="Rahman M.S."/>
            <person name="Alam M."/>
        </authorList>
    </citation>
    <scope>NUCLEOTIDE SEQUENCE [LARGE SCALE GENOMIC DNA]</scope>
    <source>
        <strain evidence="2">cv. CVL-1</strain>
        <tissue evidence="1">Whole seedling</tissue>
    </source>
</reference>
<gene>
    <name evidence="1" type="ORF">CCACVL1_12711</name>
</gene>
<accession>A0A1R3IE40</accession>
<dbReference type="AlphaFoldDB" id="A0A1R3IE40"/>
<keyword evidence="2" id="KW-1185">Reference proteome</keyword>
<dbReference type="Proteomes" id="UP000188268">
    <property type="component" value="Unassembled WGS sequence"/>
</dbReference>
<evidence type="ECO:0000313" key="2">
    <source>
        <dbReference type="Proteomes" id="UP000188268"/>
    </source>
</evidence>
<comment type="caution">
    <text evidence="1">The sequence shown here is derived from an EMBL/GenBank/DDBJ whole genome shotgun (WGS) entry which is preliminary data.</text>
</comment>
<sequence>MEDLLIMCWVESVDAVKKVEDIATVDGMFRTAEEV</sequence>
<dbReference type="EMBL" id="AWWV01010242">
    <property type="protein sequence ID" value="OMO80859.1"/>
    <property type="molecule type" value="Genomic_DNA"/>
</dbReference>
<protein>
    <submittedName>
        <fullName evidence="1">Uncharacterized protein</fullName>
    </submittedName>
</protein>